<dbReference type="GO" id="GO:0005975">
    <property type="term" value="P:carbohydrate metabolic process"/>
    <property type="evidence" value="ECO:0007669"/>
    <property type="project" value="InterPro"/>
</dbReference>
<sequence>MSLKRLTVDRLAVEIYDTREAMGAAAGAAVAQKMIELLTVQDSVRMIFAAAPSQNEFLDALARAGSIDWSRVTAFHMDDYPGLPDAAPQRFSSFLKARLFDRVQPGRVHYLIPPASPLAGKGALWAMGDAVADACDRYAARLSERPIDIVCMGIGENGHIAFNDPPVADFHDPKLVKLVELEEACRLQQVHDGCFATLEEVPTHALTLTIPALIGARWLYCIVPGPAKREAVTRTLNDPVGTACPATILRRHPQARLYLDRQSAPRDPATEP</sequence>
<dbReference type="GO" id="GO:0005737">
    <property type="term" value="C:cytoplasm"/>
    <property type="evidence" value="ECO:0007669"/>
    <property type="project" value="TreeGrafter"/>
</dbReference>
<dbReference type="Pfam" id="PF01182">
    <property type="entry name" value="Glucosamine_iso"/>
    <property type="match status" value="1"/>
</dbReference>
<proteinExistence type="predicted"/>
<name>A0A4R1R1N5_HYDET</name>
<dbReference type="PANTHER" id="PTHR11280:SF6">
    <property type="entry name" value="GLUCOSAMINE-6-PHOSPHATE ISOMERASE NAGB"/>
    <property type="match status" value="1"/>
</dbReference>
<dbReference type="GO" id="GO:0006043">
    <property type="term" value="P:glucosamine catabolic process"/>
    <property type="evidence" value="ECO:0007669"/>
    <property type="project" value="TreeGrafter"/>
</dbReference>
<accession>A0A4R1R1N5</accession>
<evidence type="ECO:0000313" key="3">
    <source>
        <dbReference type="EMBL" id="TCL59256.1"/>
    </source>
</evidence>
<dbReference type="Proteomes" id="UP000295008">
    <property type="component" value="Unassembled WGS sequence"/>
</dbReference>
<dbReference type="SUPFAM" id="SSF100950">
    <property type="entry name" value="NagB/RpiA/CoA transferase-like"/>
    <property type="match status" value="1"/>
</dbReference>
<gene>
    <name evidence="3" type="ORF">EDC14_103936</name>
</gene>
<keyword evidence="1" id="KW-0119">Carbohydrate metabolism</keyword>
<keyword evidence="4" id="KW-1185">Reference proteome</keyword>
<feature type="domain" description="Glucosamine/galactosamine-6-phosphate isomerase" evidence="2">
    <location>
        <begin position="18"/>
        <end position="250"/>
    </location>
</feature>
<protein>
    <submittedName>
        <fullName evidence="3">Glucosamine-6-phosphate deaminase</fullName>
    </submittedName>
</protein>
<dbReference type="PANTHER" id="PTHR11280">
    <property type="entry name" value="GLUCOSAMINE-6-PHOSPHATE ISOMERASE"/>
    <property type="match status" value="1"/>
</dbReference>
<dbReference type="GO" id="GO:0042802">
    <property type="term" value="F:identical protein binding"/>
    <property type="evidence" value="ECO:0007669"/>
    <property type="project" value="TreeGrafter"/>
</dbReference>
<dbReference type="EMBL" id="SLUN01000039">
    <property type="protein sequence ID" value="TCL59256.1"/>
    <property type="molecule type" value="Genomic_DNA"/>
</dbReference>
<evidence type="ECO:0000256" key="1">
    <source>
        <dbReference type="ARBA" id="ARBA00023277"/>
    </source>
</evidence>
<dbReference type="InterPro" id="IPR037171">
    <property type="entry name" value="NagB/RpiA_transferase-like"/>
</dbReference>
<dbReference type="AlphaFoldDB" id="A0A4R1R1N5"/>
<organism evidence="3 4">
    <name type="scientific">Hydrogenispora ethanolica</name>
    <dbReference type="NCBI Taxonomy" id="1082276"/>
    <lineage>
        <taxon>Bacteria</taxon>
        <taxon>Bacillati</taxon>
        <taxon>Bacillota</taxon>
        <taxon>Hydrogenispora</taxon>
    </lineage>
</organism>
<dbReference type="GO" id="GO:0019262">
    <property type="term" value="P:N-acetylneuraminate catabolic process"/>
    <property type="evidence" value="ECO:0007669"/>
    <property type="project" value="TreeGrafter"/>
</dbReference>
<dbReference type="GO" id="GO:0006046">
    <property type="term" value="P:N-acetylglucosamine catabolic process"/>
    <property type="evidence" value="ECO:0007669"/>
    <property type="project" value="TreeGrafter"/>
</dbReference>
<dbReference type="InterPro" id="IPR006148">
    <property type="entry name" value="Glc/Gal-6P_isomerase"/>
</dbReference>
<evidence type="ECO:0000313" key="4">
    <source>
        <dbReference type="Proteomes" id="UP000295008"/>
    </source>
</evidence>
<evidence type="ECO:0000259" key="2">
    <source>
        <dbReference type="Pfam" id="PF01182"/>
    </source>
</evidence>
<reference evidence="3 4" key="1">
    <citation type="submission" date="2019-03" db="EMBL/GenBank/DDBJ databases">
        <title>Genomic Encyclopedia of Type Strains, Phase IV (KMG-IV): sequencing the most valuable type-strain genomes for metagenomic binning, comparative biology and taxonomic classification.</title>
        <authorList>
            <person name="Goeker M."/>
        </authorList>
    </citation>
    <scope>NUCLEOTIDE SEQUENCE [LARGE SCALE GENOMIC DNA]</scope>
    <source>
        <strain evidence="3 4">LX-B</strain>
    </source>
</reference>
<dbReference type="RefSeq" id="WP_207930775.1">
    <property type="nucleotide sequence ID" value="NZ_SLUN01000039.1"/>
</dbReference>
<dbReference type="InterPro" id="IPR004547">
    <property type="entry name" value="Glucosamine6P_isomerase"/>
</dbReference>
<dbReference type="Gene3D" id="3.40.50.1360">
    <property type="match status" value="1"/>
</dbReference>
<dbReference type="GO" id="GO:0004342">
    <property type="term" value="F:glucosamine-6-phosphate deaminase activity"/>
    <property type="evidence" value="ECO:0007669"/>
    <property type="project" value="InterPro"/>
</dbReference>
<comment type="caution">
    <text evidence="3">The sequence shown here is derived from an EMBL/GenBank/DDBJ whole genome shotgun (WGS) entry which is preliminary data.</text>
</comment>
<dbReference type="CDD" id="cd01399">
    <property type="entry name" value="GlcN6P_deaminase"/>
    <property type="match status" value="1"/>
</dbReference>